<reference evidence="1 2" key="1">
    <citation type="submission" date="2018-01" db="EMBL/GenBank/DDBJ databases">
        <title>Genome sequence of Iodobacter sp. strain PCH194 isolated from Indian Trans-Himalaya.</title>
        <authorList>
            <person name="Kumar V."/>
            <person name="Thakur V."/>
            <person name="Kumar S."/>
            <person name="Singh D."/>
        </authorList>
    </citation>
    <scope>NUCLEOTIDE SEQUENCE [LARGE SCALE GENOMIC DNA]</scope>
    <source>
        <strain evidence="1 2">PCH194</strain>
    </source>
</reference>
<dbReference type="EMBL" id="CP025781">
    <property type="protein sequence ID" value="QBC45556.1"/>
    <property type="molecule type" value="Genomic_DNA"/>
</dbReference>
<gene>
    <name evidence="1" type="ORF">C1H71_19855</name>
</gene>
<organism evidence="1 2">
    <name type="scientific">Iodobacter fluviatilis</name>
    <dbReference type="NCBI Taxonomy" id="537"/>
    <lineage>
        <taxon>Bacteria</taxon>
        <taxon>Pseudomonadati</taxon>
        <taxon>Pseudomonadota</taxon>
        <taxon>Betaproteobacteria</taxon>
        <taxon>Neisseriales</taxon>
        <taxon>Chitinibacteraceae</taxon>
        <taxon>Iodobacter</taxon>
    </lineage>
</organism>
<proteinExistence type="predicted"/>
<sequence length="160" mass="17898">MERFGADSFHSCGHPILPLADVAGDESEYAPRSGFFCSRCMQAAQTAFDTHIYVNMQQIAPRMAAFVLEVTHSGPEFAEFLAALGFEFRQASINELEPSGEVGLQPVWRKEFWFEVNLQAHYVIALMARIKEEAYLLADYLPNGTAAVHFLDFPAAYVDV</sequence>
<keyword evidence="2" id="KW-1185">Reference proteome</keyword>
<dbReference type="AlphaFoldDB" id="A0A7G3GE11"/>
<evidence type="ECO:0000313" key="1">
    <source>
        <dbReference type="EMBL" id="QBC45556.1"/>
    </source>
</evidence>
<dbReference type="RefSeq" id="WP_130108061.1">
    <property type="nucleotide sequence ID" value="NZ_CP025781.1"/>
</dbReference>
<evidence type="ECO:0000313" key="2">
    <source>
        <dbReference type="Proteomes" id="UP000515917"/>
    </source>
</evidence>
<dbReference type="KEGG" id="ifl:C1H71_19855"/>
<dbReference type="Proteomes" id="UP000515917">
    <property type="component" value="Chromosome"/>
</dbReference>
<name>A0A7G3GE11_9NEIS</name>
<accession>A0A7G3GE11</accession>
<protein>
    <submittedName>
        <fullName evidence="1">Uncharacterized protein</fullName>
    </submittedName>
</protein>